<dbReference type="InterPro" id="IPR002401">
    <property type="entry name" value="Cyt_P450_E_grp-I"/>
</dbReference>
<dbReference type="AlphaFoldDB" id="A0A665V461"/>
<keyword evidence="6 15" id="KW-0479">Metal-binding</keyword>
<evidence type="ECO:0000313" key="17">
    <source>
        <dbReference type="Ensembl" id="ENSENLP00000026087.1"/>
    </source>
</evidence>
<feature type="binding site" description="axial binding residue" evidence="15">
    <location>
        <position position="575"/>
    </location>
    <ligand>
        <name>heme</name>
        <dbReference type="ChEBI" id="CHEBI:30413"/>
    </ligand>
    <ligandPart>
        <name>Fe</name>
        <dbReference type="ChEBI" id="CHEBI:18248"/>
    </ligandPart>
</feature>
<dbReference type="PROSITE" id="PS00086">
    <property type="entry name" value="CYTOCHROME_P450"/>
    <property type="match status" value="1"/>
</dbReference>
<evidence type="ECO:0000256" key="5">
    <source>
        <dbReference type="ARBA" id="ARBA00022617"/>
    </source>
</evidence>
<evidence type="ECO:0000256" key="11">
    <source>
        <dbReference type="ARBA" id="ARBA00023128"/>
    </source>
</evidence>
<evidence type="ECO:0000256" key="2">
    <source>
        <dbReference type="ARBA" id="ARBA00004325"/>
    </source>
</evidence>
<evidence type="ECO:0000256" key="4">
    <source>
        <dbReference type="ARBA" id="ARBA00012767"/>
    </source>
</evidence>
<evidence type="ECO:0000256" key="7">
    <source>
        <dbReference type="ARBA" id="ARBA00022946"/>
    </source>
</evidence>
<proteinExistence type="inferred from homology"/>
<name>A0A665V461_ECHNA</name>
<dbReference type="SUPFAM" id="SSF48264">
    <property type="entry name" value="Cytochrome P450"/>
    <property type="match status" value="1"/>
</dbReference>
<dbReference type="Proteomes" id="UP000472264">
    <property type="component" value="Chromosome 6"/>
</dbReference>
<accession>A0A665V461</accession>
<dbReference type="PANTHER" id="PTHR24279:SF1">
    <property type="entry name" value="CYTOCHROME P450 11B2, MITOCHONDRIAL"/>
    <property type="match status" value="1"/>
</dbReference>
<evidence type="ECO:0000256" key="8">
    <source>
        <dbReference type="ARBA" id="ARBA00023002"/>
    </source>
</evidence>
<dbReference type="InterPro" id="IPR001128">
    <property type="entry name" value="Cyt_P450"/>
</dbReference>
<comment type="cofactor">
    <cofactor evidence="1 15">
        <name>heme</name>
        <dbReference type="ChEBI" id="CHEBI:30413"/>
    </cofactor>
</comment>
<dbReference type="InParanoid" id="A0A665V461"/>
<protein>
    <recommendedName>
        <fullName evidence="4">steroid 11beta-monooxygenase</fullName>
        <ecNumber evidence="4">1.14.15.4</ecNumber>
    </recommendedName>
    <alternativeName>
        <fullName evidence="14">Cytochrome P450C11</fullName>
    </alternativeName>
</protein>
<keyword evidence="12" id="KW-0472">Membrane</keyword>
<gene>
    <name evidence="17" type="primary">LOC115044971</name>
</gene>
<keyword evidence="5 15" id="KW-0349">Heme</keyword>
<dbReference type="Ensembl" id="ENSENLT00000026906.1">
    <property type="protein sequence ID" value="ENSENLP00000026087.1"/>
    <property type="gene ID" value="ENSENLG00000011171.1"/>
</dbReference>
<keyword evidence="8 16" id="KW-0560">Oxidoreductase</keyword>
<evidence type="ECO:0000256" key="9">
    <source>
        <dbReference type="ARBA" id="ARBA00023004"/>
    </source>
</evidence>
<dbReference type="GO" id="GO:0005743">
    <property type="term" value="C:mitochondrial inner membrane"/>
    <property type="evidence" value="ECO:0007669"/>
    <property type="project" value="TreeGrafter"/>
</dbReference>
<dbReference type="PRINTS" id="PR00463">
    <property type="entry name" value="EP450I"/>
</dbReference>
<sequence>MNAQKNAQRAAVRAHFRRKYQLSENWTDTNHLRSVGGKVFLPHELSKMIHPETKPKDEGFNLLRAFQGLTFSTTTLSGRKHSRTATPIPATSGSQGACRSRNPFFGVTPERALCMTAAGTVADEKLKGRKEAQGVRKRGARAWVQSFEEIPHTGKYGWVNLMKFWRQGYFRQLHKHMEGTFNALGPIYREHVGTQKTVNIILPSDIAELFQSEGRLPQRMTLKPWATHREIRQHSKGIFLKNGEEWRSDRVLLNKEVLMSSAVQRFIPLLDEVARDFCKMLQKKVEREGIGQKGKRSLTVDPSPDLFRFALEAICNVLYGERIGLFSSSPSLESQKFIWAVEQMLATTPPLLYLPHQLLLHIGASLWTQHATAWDNIFSHADARIQKCYRRLSSFQGQGSKAEAAGGQYPGVLGQLMEKGQLSLDLIKANITELMAGGVDTTAVPLQFAFFELGRNPEVQEKVRQQVRTSWALADGDPLVALQGAPLLRGIIKEVLRLYPVGITVNRMPVKDIILQNYRVPAGTTVSVCLYPMGRSSDVFDDPMRFDPGRWSSGKGGQRISGFRSLAFGFGARQCVGRRIAENEMQLLLMHILLNFNISVLSTEDIKTTHTLILQPETPPKITFSKL</sequence>
<dbReference type="EC" id="1.14.15.4" evidence="4"/>
<evidence type="ECO:0000256" key="12">
    <source>
        <dbReference type="ARBA" id="ARBA00023136"/>
    </source>
</evidence>
<reference evidence="17" key="1">
    <citation type="submission" date="2021-04" db="EMBL/GenBank/DDBJ databases">
        <authorList>
            <consortium name="Wellcome Sanger Institute Data Sharing"/>
        </authorList>
    </citation>
    <scope>NUCLEOTIDE SEQUENCE [LARGE SCALE GENOMIC DNA]</scope>
</reference>
<reference evidence="17" key="3">
    <citation type="submission" date="2025-09" db="UniProtKB">
        <authorList>
            <consortium name="Ensembl"/>
        </authorList>
    </citation>
    <scope>IDENTIFICATION</scope>
</reference>
<comment type="subcellular location">
    <subcellularLocation>
        <location evidence="2">Mitochondrion membrane</location>
    </subcellularLocation>
</comment>
<evidence type="ECO:0000256" key="14">
    <source>
        <dbReference type="ARBA" id="ARBA00042800"/>
    </source>
</evidence>
<dbReference type="Gene3D" id="1.10.630.10">
    <property type="entry name" value="Cytochrome P450"/>
    <property type="match status" value="1"/>
</dbReference>
<keyword evidence="7" id="KW-0809">Transit peptide</keyword>
<dbReference type="InterPro" id="IPR036396">
    <property type="entry name" value="Cyt_P450_sf"/>
</dbReference>
<evidence type="ECO:0000256" key="6">
    <source>
        <dbReference type="ARBA" id="ARBA00022723"/>
    </source>
</evidence>
<dbReference type="Pfam" id="PF00067">
    <property type="entry name" value="p450"/>
    <property type="match status" value="1"/>
</dbReference>
<dbReference type="GO" id="GO:0004507">
    <property type="term" value="F:steroid 11-beta-monooxygenase activity"/>
    <property type="evidence" value="ECO:0007669"/>
    <property type="project" value="UniProtKB-EC"/>
</dbReference>
<evidence type="ECO:0000256" key="1">
    <source>
        <dbReference type="ARBA" id="ARBA00001971"/>
    </source>
</evidence>
<dbReference type="GO" id="GO:0005506">
    <property type="term" value="F:iron ion binding"/>
    <property type="evidence" value="ECO:0007669"/>
    <property type="project" value="InterPro"/>
</dbReference>
<keyword evidence="9 15" id="KW-0408">Iron</keyword>
<dbReference type="GO" id="GO:0006704">
    <property type="term" value="P:glucocorticoid biosynthetic process"/>
    <property type="evidence" value="ECO:0007669"/>
    <property type="project" value="TreeGrafter"/>
</dbReference>
<organism evidence="17 18">
    <name type="scientific">Echeneis naucrates</name>
    <name type="common">Live sharksucker</name>
    <dbReference type="NCBI Taxonomy" id="173247"/>
    <lineage>
        <taxon>Eukaryota</taxon>
        <taxon>Metazoa</taxon>
        <taxon>Chordata</taxon>
        <taxon>Craniata</taxon>
        <taxon>Vertebrata</taxon>
        <taxon>Euteleostomi</taxon>
        <taxon>Actinopterygii</taxon>
        <taxon>Neopterygii</taxon>
        <taxon>Teleostei</taxon>
        <taxon>Neoteleostei</taxon>
        <taxon>Acanthomorphata</taxon>
        <taxon>Carangaria</taxon>
        <taxon>Carangiformes</taxon>
        <taxon>Echeneidae</taxon>
        <taxon>Echeneis</taxon>
    </lineage>
</organism>
<reference evidence="17" key="2">
    <citation type="submission" date="2025-08" db="UniProtKB">
        <authorList>
            <consortium name="Ensembl"/>
        </authorList>
    </citation>
    <scope>IDENTIFICATION</scope>
</reference>
<dbReference type="InterPro" id="IPR050479">
    <property type="entry name" value="CYP11_CYP27_families"/>
</dbReference>
<evidence type="ECO:0000256" key="13">
    <source>
        <dbReference type="ARBA" id="ARBA00023250"/>
    </source>
</evidence>
<evidence type="ECO:0000256" key="10">
    <source>
        <dbReference type="ARBA" id="ARBA00023033"/>
    </source>
</evidence>
<keyword evidence="13" id="KW-0755">Steroidogenesis</keyword>
<evidence type="ECO:0000256" key="3">
    <source>
        <dbReference type="ARBA" id="ARBA00010617"/>
    </source>
</evidence>
<evidence type="ECO:0000313" key="18">
    <source>
        <dbReference type="Proteomes" id="UP000472264"/>
    </source>
</evidence>
<comment type="similarity">
    <text evidence="3 16">Belongs to the cytochrome P450 family.</text>
</comment>
<evidence type="ECO:0000256" key="15">
    <source>
        <dbReference type="PIRSR" id="PIRSR602401-1"/>
    </source>
</evidence>
<dbReference type="PRINTS" id="PR00385">
    <property type="entry name" value="P450"/>
</dbReference>
<dbReference type="GO" id="GO:0020037">
    <property type="term" value="F:heme binding"/>
    <property type="evidence" value="ECO:0007669"/>
    <property type="project" value="InterPro"/>
</dbReference>
<dbReference type="InterPro" id="IPR017972">
    <property type="entry name" value="Cyt_P450_CS"/>
</dbReference>
<evidence type="ECO:0000256" key="16">
    <source>
        <dbReference type="RuleBase" id="RU000461"/>
    </source>
</evidence>
<keyword evidence="18" id="KW-1185">Reference proteome</keyword>
<keyword evidence="10 16" id="KW-0503">Monooxygenase</keyword>
<keyword evidence="11" id="KW-0496">Mitochondrion</keyword>
<dbReference type="GO" id="GO:0071375">
    <property type="term" value="P:cellular response to peptide hormone stimulus"/>
    <property type="evidence" value="ECO:0007669"/>
    <property type="project" value="TreeGrafter"/>
</dbReference>
<dbReference type="PANTHER" id="PTHR24279">
    <property type="entry name" value="CYTOCHROME P450"/>
    <property type="match status" value="1"/>
</dbReference>
<dbReference type="GO" id="GO:0006700">
    <property type="term" value="P:C21-steroid hormone biosynthetic process"/>
    <property type="evidence" value="ECO:0007669"/>
    <property type="project" value="TreeGrafter"/>
</dbReference>
<dbReference type="GO" id="GO:0034650">
    <property type="term" value="P:cortisol metabolic process"/>
    <property type="evidence" value="ECO:0007669"/>
    <property type="project" value="TreeGrafter"/>
</dbReference>
<dbReference type="GO" id="GO:0008203">
    <property type="term" value="P:cholesterol metabolic process"/>
    <property type="evidence" value="ECO:0007669"/>
    <property type="project" value="TreeGrafter"/>
</dbReference>